<organism evidence="2 3">
    <name type="scientific">Chaetoceros tenuissimus</name>
    <dbReference type="NCBI Taxonomy" id="426638"/>
    <lineage>
        <taxon>Eukaryota</taxon>
        <taxon>Sar</taxon>
        <taxon>Stramenopiles</taxon>
        <taxon>Ochrophyta</taxon>
        <taxon>Bacillariophyta</taxon>
        <taxon>Coscinodiscophyceae</taxon>
        <taxon>Chaetocerotophycidae</taxon>
        <taxon>Chaetocerotales</taxon>
        <taxon>Chaetocerotaceae</taxon>
        <taxon>Chaetoceros</taxon>
    </lineage>
</organism>
<evidence type="ECO:0008006" key="4">
    <source>
        <dbReference type="Google" id="ProtNLM"/>
    </source>
</evidence>
<accession>A0AAD3D6Q7</accession>
<dbReference type="EMBL" id="BLLK01000062">
    <property type="protein sequence ID" value="GFH58854.1"/>
    <property type="molecule type" value="Genomic_DNA"/>
</dbReference>
<dbReference type="GO" id="GO:0009507">
    <property type="term" value="C:chloroplast"/>
    <property type="evidence" value="ECO:0007669"/>
    <property type="project" value="TreeGrafter"/>
</dbReference>
<feature type="chain" id="PRO_5042228648" description="GAF domain-containing protein" evidence="1">
    <location>
        <begin position="24"/>
        <end position="319"/>
    </location>
</feature>
<dbReference type="AlphaFoldDB" id="A0AAD3D6Q7"/>
<evidence type="ECO:0000313" key="3">
    <source>
        <dbReference type="Proteomes" id="UP001054902"/>
    </source>
</evidence>
<keyword evidence="3" id="KW-1185">Reference proteome</keyword>
<keyword evidence="1" id="KW-0732">Signal</keyword>
<dbReference type="PANTHER" id="PTHR34943:SF2">
    <property type="entry name" value="PROTEIN COFACTOR ASSEMBLY OF COMPLEX C SUBUNIT B CCB4, CHLOROPLASTIC"/>
    <property type="match status" value="1"/>
</dbReference>
<dbReference type="InterPro" id="IPR021325">
    <property type="entry name" value="CCB2/CCB4"/>
</dbReference>
<proteinExistence type="predicted"/>
<evidence type="ECO:0000313" key="2">
    <source>
        <dbReference type="EMBL" id="GFH58854.1"/>
    </source>
</evidence>
<dbReference type="GO" id="GO:0010190">
    <property type="term" value="P:cytochrome b6f complex assembly"/>
    <property type="evidence" value="ECO:0007669"/>
    <property type="project" value="TreeGrafter"/>
</dbReference>
<dbReference type="Gene3D" id="3.30.450.40">
    <property type="match status" value="1"/>
</dbReference>
<dbReference type="InterPro" id="IPR029016">
    <property type="entry name" value="GAF-like_dom_sf"/>
</dbReference>
<dbReference type="Pfam" id="PF11152">
    <property type="entry name" value="CCB2_CCB4"/>
    <property type="match status" value="1"/>
</dbReference>
<feature type="signal peptide" evidence="1">
    <location>
        <begin position="1"/>
        <end position="23"/>
    </location>
</feature>
<evidence type="ECO:0000256" key="1">
    <source>
        <dbReference type="SAM" id="SignalP"/>
    </source>
</evidence>
<dbReference type="Proteomes" id="UP001054902">
    <property type="component" value="Unassembled WGS sequence"/>
</dbReference>
<name>A0AAD3D6Q7_9STRA</name>
<dbReference type="InterPro" id="IPR044705">
    <property type="entry name" value="CCB4"/>
</dbReference>
<dbReference type="SUPFAM" id="SSF55781">
    <property type="entry name" value="GAF domain-like"/>
    <property type="match status" value="1"/>
</dbReference>
<protein>
    <recommendedName>
        <fullName evidence="4">GAF domain-containing protein</fullName>
    </recommendedName>
</protein>
<dbReference type="PANTHER" id="PTHR34943">
    <property type="match status" value="1"/>
</dbReference>
<gene>
    <name evidence="2" type="ORF">CTEN210_15330</name>
</gene>
<sequence length="319" mass="34750">MIQRQRLFIAPLIIAGLIASSQAFVSPASSISNIQSTHQVVRNIQTRLYEQDDKKASVQLSTPSLPTEFTPTSVLDYILSLLTSDLSSIILGSIGILLALSNRLSAIDYEATLIQSNQAADMGMQSRMDLLAVFSAGAVLLNGVSKLDITSVVAETVDLNGVLLDNVMYNPDYSKSKEIDWTLESVQKATPAKCSAVLIYDNDTWKIVAMKGIVAGNYNQFWNGVNVSTPILDRFLKNEVEGKKETYLPTLQALPGKAEFVYLPQNTQGVLMVPMSLQVDGQNKKAALVLGSDTAKSFTPRDVAWCQVLASRLADTWSP</sequence>
<reference evidence="2 3" key="1">
    <citation type="journal article" date="2021" name="Sci. Rep.">
        <title>The genome of the diatom Chaetoceros tenuissimus carries an ancient integrated fragment of an extant virus.</title>
        <authorList>
            <person name="Hongo Y."/>
            <person name="Kimura K."/>
            <person name="Takaki Y."/>
            <person name="Yoshida Y."/>
            <person name="Baba S."/>
            <person name="Kobayashi G."/>
            <person name="Nagasaki K."/>
            <person name="Hano T."/>
            <person name="Tomaru Y."/>
        </authorList>
    </citation>
    <scope>NUCLEOTIDE SEQUENCE [LARGE SCALE GENOMIC DNA]</scope>
    <source>
        <strain evidence="2 3">NIES-3715</strain>
    </source>
</reference>
<comment type="caution">
    <text evidence="2">The sequence shown here is derived from an EMBL/GenBank/DDBJ whole genome shotgun (WGS) entry which is preliminary data.</text>
</comment>